<proteinExistence type="predicted"/>
<dbReference type="InterPro" id="IPR018535">
    <property type="entry name" value="DUF1996"/>
</dbReference>
<evidence type="ECO:0000259" key="1">
    <source>
        <dbReference type="Pfam" id="PF09362"/>
    </source>
</evidence>
<dbReference type="PANTHER" id="PTHR43662">
    <property type="match status" value="1"/>
</dbReference>
<protein>
    <submittedName>
        <fullName evidence="2">WSC domain-containing protein</fullName>
    </submittedName>
</protein>
<dbReference type="Pfam" id="PF09362">
    <property type="entry name" value="DUF1996"/>
    <property type="match status" value="1"/>
</dbReference>
<accession>C6H8X0</accession>
<evidence type="ECO:0000313" key="2">
    <source>
        <dbReference type="EMBL" id="EER42753.1"/>
    </source>
</evidence>
<dbReference type="AlphaFoldDB" id="C6H8X0"/>
<organism evidence="2 3">
    <name type="scientific">Ajellomyces capsulatus (strain H143)</name>
    <name type="common">Darling's disease fungus</name>
    <name type="synonym">Histoplasma capsulatum</name>
    <dbReference type="NCBI Taxonomy" id="544712"/>
    <lineage>
        <taxon>Eukaryota</taxon>
        <taxon>Fungi</taxon>
        <taxon>Dikarya</taxon>
        <taxon>Ascomycota</taxon>
        <taxon>Pezizomycotina</taxon>
        <taxon>Eurotiomycetes</taxon>
        <taxon>Eurotiomycetidae</taxon>
        <taxon>Onygenales</taxon>
        <taxon>Ajellomycetaceae</taxon>
        <taxon>Histoplasma</taxon>
    </lineage>
</organism>
<dbReference type="VEuPathDB" id="FungiDB:HCDG_02651"/>
<reference evidence="3" key="1">
    <citation type="submission" date="2009-05" db="EMBL/GenBank/DDBJ databases">
        <title>The genome sequence of Ajellomyces capsulatus strain H143.</title>
        <authorList>
            <person name="Champion M."/>
            <person name="Cuomo C.A."/>
            <person name="Ma L.-J."/>
            <person name="Henn M.R."/>
            <person name="Sil A."/>
            <person name="Goldman B."/>
            <person name="Young S.K."/>
            <person name="Kodira C.D."/>
            <person name="Zeng Q."/>
            <person name="Koehrsen M."/>
            <person name="Alvarado L."/>
            <person name="Berlin A.M."/>
            <person name="Borenstein D."/>
            <person name="Chen Z."/>
            <person name="Engels R."/>
            <person name="Freedman E."/>
            <person name="Gellesch M."/>
            <person name="Goldberg J."/>
            <person name="Griggs A."/>
            <person name="Gujja S."/>
            <person name="Heiman D.I."/>
            <person name="Hepburn T.A."/>
            <person name="Howarth C."/>
            <person name="Jen D."/>
            <person name="Larson L."/>
            <person name="Lewis B."/>
            <person name="Mehta T."/>
            <person name="Park D."/>
            <person name="Pearson M."/>
            <person name="Roberts A."/>
            <person name="Saif S."/>
            <person name="Shea T.D."/>
            <person name="Shenoy N."/>
            <person name="Sisk P."/>
            <person name="Stolte C."/>
            <person name="Sykes S."/>
            <person name="Walk T."/>
            <person name="White J."/>
            <person name="Yandava C."/>
            <person name="Klein B."/>
            <person name="McEwen J.G."/>
            <person name="Puccia R."/>
            <person name="Goldman G.H."/>
            <person name="Felipe M.S."/>
            <person name="Nino-Vega G."/>
            <person name="San-Blas G."/>
            <person name="Taylor J.W."/>
            <person name="Mendoza L."/>
            <person name="Galagan J.E."/>
            <person name="Nusbaum C."/>
            <person name="Birren B.W."/>
        </authorList>
    </citation>
    <scope>NUCLEOTIDE SEQUENCE [LARGE SCALE GENOMIC DNA]</scope>
    <source>
        <strain evidence="3">H143</strain>
    </source>
</reference>
<gene>
    <name evidence="2" type="ORF">HCDG_02651</name>
</gene>
<dbReference type="Proteomes" id="UP000002624">
    <property type="component" value="Unassembled WGS sequence"/>
</dbReference>
<dbReference type="HOGENOM" id="CLU_014722_2_1_1"/>
<feature type="domain" description="DUF1996" evidence="1">
    <location>
        <begin position="27"/>
        <end position="200"/>
    </location>
</feature>
<dbReference type="EMBL" id="GG692421">
    <property type="protein sequence ID" value="EER42753.1"/>
    <property type="molecule type" value="Genomic_DNA"/>
</dbReference>
<sequence length="270" mass="30302">MDPLVNPGQVSTHAHAIHGSNGLTIWRYYLLHGENTTAFSRGFQMLAGDTYQHNFTLPISDSSKSSWLGEDSTEFALQQKALEFNCMNHTLNPEPSLYCHTLSNKEYLDVYCTDGLCTEIIFPSCWNGWDIDTADHKSHVVYSSTVDDGTCPHGFGICLISLYYETIWNTNTFKDVVGEFTFANGDSTGCGYHADFIEAWEDSILQKTAYQCRNMSGCVKDCPLFILQSQEKQEQCKLRVLDVLSHEQGQIHYNGLPGNVSIVCGSEYNL</sequence>
<evidence type="ECO:0000313" key="3">
    <source>
        <dbReference type="Proteomes" id="UP000002624"/>
    </source>
</evidence>
<name>C6H8X0_AJECH</name>
<dbReference type="OrthoDB" id="74764at2759"/>
<dbReference type="PANTHER" id="PTHR43662:SF7">
    <property type="entry name" value="DUF1996 DOMAIN-CONTAINING PROTEIN"/>
    <property type="match status" value="1"/>
</dbReference>